<feature type="transmembrane region" description="Helical" evidence="1">
    <location>
        <begin position="43"/>
        <end position="65"/>
    </location>
</feature>
<dbReference type="InterPro" id="IPR010387">
    <property type="entry name" value="QueT"/>
</dbReference>
<proteinExistence type="predicted"/>
<accession>A0A3G1A5T3</accession>
<dbReference type="AlphaFoldDB" id="A0A3G1A5T3"/>
<feature type="transmembrane region" description="Helical" evidence="1">
    <location>
        <begin position="6"/>
        <end position="31"/>
    </location>
</feature>
<dbReference type="RefSeq" id="WP_020961807.1">
    <property type="nucleotide sequence ID" value="NZ_CP007493.1"/>
</dbReference>
<keyword evidence="1" id="KW-1133">Transmembrane helix</keyword>
<gene>
    <name evidence="2" type="ORF">TCARB_1191</name>
</gene>
<dbReference type="KEGG" id="tcb:TCARB_1191"/>
<dbReference type="PIRSF" id="PIRSF031501">
    <property type="entry name" value="QueT"/>
    <property type="match status" value="1"/>
</dbReference>
<sequence>MRSQDVALSALIAALYAVLVVVLQPISFLAFQVRLADALLPLSMVYGFPVAVGVSLGCFVGNFLAAPWGSLSLSMIDAVFGSIANFVASMLAYLIAKRGAGIKLKIWGAASEAVVVSIIVGTYLKFLLEWAMGIDLPLILSVLGVLGGSIVSIVIIGVPVAVIVEKNFPRLK</sequence>
<dbReference type="GeneID" id="16572759"/>
<dbReference type="PANTHER" id="PTHR40044">
    <property type="entry name" value="INTEGRAL MEMBRANE PROTEIN-RELATED"/>
    <property type="match status" value="1"/>
</dbReference>
<organism evidence="2 3">
    <name type="scientific">Thermofilum adornatum 1505</name>
    <dbReference type="NCBI Taxonomy" id="697581"/>
    <lineage>
        <taxon>Archaea</taxon>
        <taxon>Thermoproteota</taxon>
        <taxon>Thermoprotei</taxon>
        <taxon>Thermofilales</taxon>
        <taxon>Thermofilaceae</taxon>
        <taxon>Thermofilum</taxon>
    </lineage>
</organism>
<feature type="transmembrane region" description="Helical" evidence="1">
    <location>
        <begin position="106"/>
        <end position="126"/>
    </location>
</feature>
<protein>
    <submittedName>
        <fullName evidence="2">Transporter</fullName>
    </submittedName>
</protein>
<dbReference type="PANTHER" id="PTHR40044:SF1">
    <property type="entry name" value="INTEGRAL MEMBRANE PROTEIN"/>
    <property type="match status" value="1"/>
</dbReference>
<dbReference type="GeneID" id="25406600"/>
<evidence type="ECO:0000313" key="3">
    <source>
        <dbReference type="Proteomes" id="UP000266720"/>
    </source>
</evidence>
<evidence type="ECO:0000313" key="2">
    <source>
        <dbReference type="EMBL" id="AJB42239.1"/>
    </source>
</evidence>
<dbReference type="STRING" id="697581.TCARB_1191"/>
<name>A0A3G1A5T3_9CREN</name>
<reference evidence="3" key="1">
    <citation type="book" date="2010" name="EXTREMOPHILES" publisher="0:0-0">
        <title>Complete genome sequences of ten hyperthermophilic archaea reveal their metabolic capabilities and possible ecological roles.</title>
        <editorList>
            <person name="?"/>
        </editorList>
        <authorList>
            <person name="Ravin N.V."/>
            <person name="Mardanov A.V."/>
            <person name="Bonch-Osmolovskaya E.A."/>
            <person name="Skryabin K.G."/>
        </authorList>
    </citation>
    <scope>NUCLEOTIDE SEQUENCE [LARGE SCALE GENOMIC DNA]</scope>
    <source>
        <strain evidence="3">1505</strain>
    </source>
</reference>
<feature type="transmembrane region" description="Helical" evidence="1">
    <location>
        <begin position="138"/>
        <end position="164"/>
    </location>
</feature>
<keyword evidence="1" id="KW-0472">Membrane</keyword>
<keyword evidence="1" id="KW-0812">Transmembrane</keyword>
<dbReference type="EMBL" id="CP007493">
    <property type="protein sequence ID" value="AJB42239.1"/>
    <property type="molecule type" value="Genomic_DNA"/>
</dbReference>
<feature type="transmembrane region" description="Helical" evidence="1">
    <location>
        <begin position="71"/>
        <end position="94"/>
    </location>
</feature>
<dbReference type="Proteomes" id="UP000266720">
    <property type="component" value="Chromosome"/>
</dbReference>
<evidence type="ECO:0000256" key="1">
    <source>
        <dbReference type="SAM" id="Phobius"/>
    </source>
</evidence>
<dbReference type="Pfam" id="PF06177">
    <property type="entry name" value="QueT"/>
    <property type="match status" value="1"/>
</dbReference>